<dbReference type="OrthoDB" id="6871152at2"/>
<dbReference type="Pfam" id="PF00011">
    <property type="entry name" value="HSP20"/>
    <property type="match status" value="1"/>
</dbReference>
<accession>U3U6Y2</accession>
<dbReference type="PROSITE" id="PS01031">
    <property type="entry name" value="SHSP"/>
    <property type="match status" value="1"/>
</dbReference>
<dbReference type="CDD" id="cd06470">
    <property type="entry name" value="ACD_IbpA-B_like"/>
    <property type="match status" value="1"/>
</dbReference>
<reference evidence="3 4" key="1">
    <citation type="submission" date="2012-10" db="EMBL/GenBank/DDBJ databases">
        <title>Genome sequence of the symbiont of the pentatomidae stink bug Halyomorpha halys.</title>
        <authorList>
            <person name="Kobayashi H."/>
            <person name="Fujii-Muramatsu R."/>
            <person name="Takeishi K."/>
            <person name="Noda H."/>
        </authorList>
    </citation>
    <scope>NUCLEOTIDE SEQUENCE [LARGE SCALE GENOMIC DNA]</scope>
</reference>
<evidence type="ECO:0000256" key="1">
    <source>
        <dbReference type="PROSITE-ProRule" id="PRU00285"/>
    </source>
</evidence>
<organism evidence="3 4">
    <name type="scientific">Candidatus Pantoea carbekii</name>
    <dbReference type="NCBI Taxonomy" id="1235990"/>
    <lineage>
        <taxon>Bacteria</taxon>
        <taxon>Pseudomonadati</taxon>
        <taxon>Pseudomonadota</taxon>
        <taxon>Gammaproteobacteria</taxon>
        <taxon>Enterobacterales</taxon>
        <taxon>Erwiniaceae</taxon>
        <taxon>Pantoea</taxon>
    </lineage>
</organism>
<dbReference type="STRING" id="1235990.BMSBPS_0494"/>
<sequence>MHNFNLSPSYRSSVDFNDTFNIVRSNHDKSNDGYPLYNIELTDDENHYRITVAVAGFAEEELDITLHNNILVVCGVHDSTKQKDRRYLYRGITEHNFEKKFQLAEQITVRDARLENGLLIIDLEHFISKKEKPRRIEIIK</sequence>
<gene>
    <name evidence="3" type="primary">ibpA</name>
    <name evidence="3" type="ORF">HHS_00290</name>
</gene>
<protein>
    <submittedName>
        <fullName evidence="3">IbpA protein</fullName>
    </submittedName>
</protein>
<dbReference type="AlphaFoldDB" id="U3U6Y2"/>
<name>U3U6Y2_9GAMM</name>
<dbReference type="Gene3D" id="2.60.40.790">
    <property type="match status" value="1"/>
</dbReference>
<dbReference type="InterPro" id="IPR037913">
    <property type="entry name" value="ACD_IbpA/B"/>
</dbReference>
<dbReference type="PANTHER" id="PTHR47062">
    <property type="match status" value="1"/>
</dbReference>
<dbReference type="KEGG" id="pck:BMSBPS_0494"/>
<dbReference type="InterPro" id="IPR008978">
    <property type="entry name" value="HSP20-like_chaperone"/>
</dbReference>
<dbReference type="PANTHER" id="PTHR47062:SF1">
    <property type="entry name" value="SMALL HEAT SHOCK PROTEIN IBPA"/>
    <property type="match status" value="1"/>
</dbReference>
<keyword evidence="4" id="KW-1185">Reference proteome</keyword>
<dbReference type="PATRIC" id="fig|1235990.3.peg.29"/>
<evidence type="ECO:0000313" key="3">
    <source>
        <dbReference type="EMBL" id="BAN99998.1"/>
    </source>
</evidence>
<dbReference type="EMBL" id="AP012554">
    <property type="protein sequence ID" value="BAN99998.1"/>
    <property type="molecule type" value="Genomic_DNA"/>
</dbReference>
<dbReference type="RefSeq" id="WP_022564018.1">
    <property type="nucleotide sequence ID" value="NZ_CP010907.1"/>
</dbReference>
<dbReference type="SUPFAM" id="SSF49764">
    <property type="entry name" value="HSP20-like chaperones"/>
    <property type="match status" value="1"/>
</dbReference>
<proteinExistence type="inferred from homology"/>
<evidence type="ECO:0000256" key="2">
    <source>
        <dbReference type="RuleBase" id="RU003616"/>
    </source>
</evidence>
<dbReference type="KEGG" id="hhs:HHS_00290"/>
<dbReference type="Proteomes" id="UP000016900">
    <property type="component" value="Chromosome"/>
</dbReference>
<dbReference type="eggNOG" id="COG0071">
    <property type="taxonomic scope" value="Bacteria"/>
</dbReference>
<dbReference type="InterPro" id="IPR002068">
    <property type="entry name" value="A-crystallin/Hsp20_dom"/>
</dbReference>
<comment type="similarity">
    <text evidence="1 2">Belongs to the small heat shock protein (HSP20) family.</text>
</comment>
<evidence type="ECO:0000313" key="4">
    <source>
        <dbReference type="Proteomes" id="UP000016900"/>
    </source>
</evidence>